<dbReference type="SMART" id="SM00418">
    <property type="entry name" value="HTH_ARSR"/>
    <property type="match status" value="1"/>
</dbReference>
<dbReference type="KEGG" id="pbf:CFX0092_A0038"/>
<gene>
    <name evidence="5" type="ORF">CFX0092_A0038</name>
</gene>
<sequence length="356" mass="40269">MNRLSKQRIEWDIGTAYDFFISLWVLHEPEHMGLRGSWAAGVRSRLPGPERELLQRVVPLVWPLAWVYTLPRPKDVAVLLAALRQQSGMERLLTQLPNVPPPIVEMWRDVAARGSWNEVDQKVMVTEMQTGDWRKQPTATVRKAAADFLDLWTDPVGTADGLLSAYECYNEVFFAEEEGRIRPALEMALGRGQQMAQAITRWDALLEELSQGVRIMKDWEAKTLTLIPSYWGTPLALMADCGQERMLFLYGARPADQSLIPGDLVPDALYQALKALADPTRLRILRYLTGEPLTPAELARRLRLRPPTVIHHLDALRLARLVIVTLDAEGKRYTIRQDAVAAVCELLDQFLVGGED</sequence>
<dbReference type="GO" id="GO:0003700">
    <property type="term" value="F:DNA-binding transcription factor activity"/>
    <property type="evidence" value="ECO:0007669"/>
    <property type="project" value="InterPro"/>
</dbReference>
<dbReference type="InterPro" id="IPR051081">
    <property type="entry name" value="HTH_MetalResp_TranReg"/>
</dbReference>
<evidence type="ECO:0000256" key="2">
    <source>
        <dbReference type="ARBA" id="ARBA00023125"/>
    </source>
</evidence>
<dbReference type="AlphaFoldDB" id="A0A160SYZ8"/>
<dbReference type="NCBIfam" id="NF033788">
    <property type="entry name" value="HTH_metalloreg"/>
    <property type="match status" value="1"/>
</dbReference>
<dbReference type="InterPro" id="IPR036390">
    <property type="entry name" value="WH_DNA-bd_sf"/>
</dbReference>
<evidence type="ECO:0000256" key="1">
    <source>
        <dbReference type="ARBA" id="ARBA00023015"/>
    </source>
</evidence>
<keyword evidence="1" id="KW-0805">Transcription regulation</keyword>
<dbReference type="GO" id="GO:0003677">
    <property type="term" value="F:DNA binding"/>
    <property type="evidence" value="ECO:0007669"/>
    <property type="project" value="UniProtKB-KW"/>
</dbReference>
<dbReference type="OrthoDB" id="142007at2"/>
<evidence type="ECO:0000313" key="6">
    <source>
        <dbReference type="Proteomes" id="UP000215027"/>
    </source>
</evidence>
<dbReference type="PROSITE" id="PS50987">
    <property type="entry name" value="HTH_ARSR_2"/>
    <property type="match status" value="1"/>
</dbReference>
<protein>
    <recommendedName>
        <fullName evidence="4">HTH arsR-type domain-containing protein</fullName>
    </recommendedName>
</protein>
<dbReference type="PANTHER" id="PTHR33154:SF33">
    <property type="entry name" value="TRANSCRIPTIONAL REPRESSOR SDPR"/>
    <property type="match status" value="1"/>
</dbReference>
<dbReference type="Proteomes" id="UP000215027">
    <property type="component" value="Chromosome I"/>
</dbReference>
<proteinExistence type="predicted"/>
<keyword evidence="6" id="KW-1185">Reference proteome</keyword>
<keyword evidence="3" id="KW-0804">Transcription</keyword>
<dbReference type="InterPro" id="IPR001845">
    <property type="entry name" value="HTH_ArsR_DNA-bd_dom"/>
</dbReference>
<accession>A0A160SYZ8</accession>
<dbReference type="PRINTS" id="PR00778">
    <property type="entry name" value="HTHARSR"/>
</dbReference>
<dbReference type="InterPro" id="IPR011991">
    <property type="entry name" value="ArsR-like_HTH"/>
</dbReference>
<dbReference type="InterPro" id="IPR036388">
    <property type="entry name" value="WH-like_DNA-bd_sf"/>
</dbReference>
<feature type="domain" description="HTH arsR-type" evidence="4">
    <location>
        <begin position="261"/>
        <end position="356"/>
    </location>
</feature>
<reference evidence="5" key="1">
    <citation type="submission" date="2016-01" db="EMBL/GenBank/DDBJ databases">
        <authorList>
            <person name="Mcilroy J.S."/>
            <person name="Karst M S."/>
            <person name="Albertsen M."/>
        </authorList>
    </citation>
    <scope>NUCLEOTIDE SEQUENCE</scope>
    <source>
        <strain evidence="5">Cfx-K</strain>
    </source>
</reference>
<evidence type="ECO:0000313" key="5">
    <source>
        <dbReference type="EMBL" id="CUS01919.1"/>
    </source>
</evidence>
<dbReference type="SUPFAM" id="SSF46785">
    <property type="entry name" value="Winged helix' DNA-binding domain"/>
    <property type="match status" value="1"/>
</dbReference>
<dbReference type="CDD" id="cd00090">
    <property type="entry name" value="HTH_ARSR"/>
    <property type="match status" value="1"/>
</dbReference>
<evidence type="ECO:0000259" key="4">
    <source>
        <dbReference type="PROSITE" id="PS50987"/>
    </source>
</evidence>
<dbReference type="Gene3D" id="1.10.10.10">
    <property type="entry name" value="Winged helix-like DNA-binding domain superfamily/Winged helix DNA-binding domain"/>
    <property type="match status" value="1"/>
</dbReference>
<dbReference type="Pfam" id="PF12840">
    <property type="entry name" value="HTH_20"/>
    <property type="match status" value="1"/>
</dbReference>
<evidence type="ECO:0000256" key="3">
    <source>
        <dbReference type="ARBA" id="ARBA00023163"/>
    </source>
</evidence>
<name>A0A160SYZ8_9CHLR</name>
<dbReference type="RefSeq" id="WP_095041594.1">
    <property type="nucleotide sequence ID" value="NZ_LN890655.1"/>
</dbReference>
<dbReference type="EMBL" id="LN890655">
    <property type="protein sequence ID" value="CUS01919.1"/>
    <property type="molecule type" value="Genomic_DNA"/>
</dbReference>
<dbReference type="PANTHER" id="PTHR33154">
    <property type="entry name" value="TRANSCRIPTIONAL REGULATOR, ARSR FAMILY"/>
    <property type="match status" value="1"/>
</dbReference>
<keyword evidence="2" id="KW-0238">DNA-binding</keyword>
<organism evidence="5 6">
    <name type="scientific">Candidatus Promineifilum breve</name>
    <dbReference type="NCBI Taxonomy" id="1806508"/>
    <lineage>
        <taxon>Bacteria</taxon>
        <taxon>Bacillati</taxon>
        <taxon>Chloroflexota</taxon>
        <taxon>Ardenticatenia</taxon>
        <taxon>Candidatus Promineifilales</taxon>
        <taxon>Candidatus Promineifilaceae</taxon>
        <taxon>Candidatus Promineifilum</taxon>
    </lineage>
</organism>